<evidence type="ECO:0000313" key="4">
    <source>
        <dbReference type="Proteomes" id="UP001147148"/>
    </source>
</evidence>
<keyword evidence="1" id="KW-0238">DNA-binding</keyword>
<dbReference type="PROSITE" id="PS50943">
    <property type="entry name" value="HTH_CROC1"/>
    <property type="match status" value="1"/>
</dbReference>
<dbReference type="SUPFAM" id="SSF47413">
    <property type="entry name" value="lambda repressor-like DNA-binding domains"/>
    <property type="match status" value="1"/>
</dbReference>
<dbReference type="InterPro" id="IPR010982">
    <property type="entry name" value="Lambda_DNA-bd_dom_sf"/>
</dbReference>
<sequence>MKNCLSEIRKQANLSQETLAKELRVSRQTISSLESGKYNPSIILAMRIARRFDLAVEDIFIYEEEIDDASK</sequence>
<protein>
    <submittedName>
        <fullName evidence="3">Helix-turn-helix transcriptional regulator</fullName>
    </submittedName>
</protein>
<reference evidence="3" key="1">
    <citation type="submission" date="2022-10" db="EMBL/GenBank/DDBJ databases">
        <title>Vagococcus sp. isolated from poultry meat.</title>
        <authorList>
            <person name="Johansson P."/>
            <person name="Bjorkroth J."/>
        </authorList>
    </citation>
    <scope>NUCLEOTIDE SEQUENCE</scope>
    <source>
        <strain evidence="3">PNs007</strain>
    </source>
</reference>
<dbReference type="EMBL" id="JAPDSH010000004">
    <property type="protein sequence ID" value="MDF0479869.1"/>
    <property type="molecule type" value="Genomic_DNA"/>
</dbReference>
<dbReference type="Pfam" id="PF01381">
    <property type="entry name" value="HTH_3"/>
    <property type="match status" value="1"/>
</dbReference>
<dbReference type="Proteomes" id="UP001147148">
    <property type="component" value="Unassembled WGS sequence"/>
</dbReference>
<evidence type="ECO:0000313" key="3">
    <source>
        <dbReference type="EMBL" id="MDF0479869.1"/>
    </source>
</evidence>
<evidence type="ECO:0000256" key="1">
    <source>
        <dbReference type="ARBA" id="ARBA00023125"/>
    </source>
</evidence>
<comment type="caution">
    <text evidence="3">The sequence shown here is derived from an EMBL/GenBank/DDBJ whole genome shotgun (WGS) entry which is preliminary data.</text>
</comment>
<dbReference type="Gene3D" id="1.10.260.40">
    <property type="entry name" value="lambda repressor-like DNA-binding domains"/>
    <property type="match status" value="1"/>
</dbReference>
<gene>
    <name evidence="3" type="ORF">OL233_06145</name>
</gene>
<keyword evidence="4" id="KW-1185">Reference proteome</keyword>
<name>A0ABT5X1U5_9ENTE</name>
<dbReference type="RefSeq" id="WP_275471465.1">
    <property type="nucleotide sequence ID" value="NZ_JAPDSH010000004.1"/>
</dbReference>
<dbReference type="InterPro" id="IPR001387">
    <property type="entry name" value="Cro/C1-type_HTH"/>
</dbReference>
<dbReference type="CDD" id="cd00093">
    <property type="entry name" value="HTH_XRE"/>
    <property type="match status" value="1"/>
</dbReference>
<evidence type="ECO:0000259" key="2">
    <source>
        <dbReference type="PROSITE" id="PS50943"/>
    </source>
</evidence>
<organism evidence="3 4">
    <name type="scientific">Vagococcus proximus</name>
    <dbReference type="NCBI Taxonomy" id="2991417"/>
    <lineage>
        <taxon>Bacteria</taxon>
        <taxon>Bacillati</taxon>
        <taxon>Bacillota</taxon>
        <taxon>Bacilli</taxon>
        <taxon>Lactobacillales</taxon>
        <taxon>Enterococcaceae</taxon>
        <taxon>Vagococcus</taxon>
    </lineage>
</organism>
<dbReference type="PANTHER" id="PTHR46558">
    <property type="entry name" value="TRACRIPTIONAL REGULATORY PROTEIN-RELATED-RELATED"/>
    <property type="match status" value="1"/>
</dbReference>
<feature type="domain" description="HTH cro/C1-type" evidence="2">
    <location>
        <begin position="5"/>
        <end position="59"/>
    </location>
</feature>
<dbReference type="PANTHER" id="PTHR46558:SF4">
    <property type="entry name" value="DNA-BIDING PHAGE PROTEIN"/>
    <property type="match status" value="1"/>
</dbReference>
<proteinExistence type="predicted"/>
<accession>A0ABT5X1U5</accession>
<dbReference type="SMART" id="SM00530">
    <property type="entry name" value="HTH_XRE"/>
    <property type="match status" value="1"/>
</dbReference>